<dbReference type="NCBIfam" id="TIGR02896">
    <property type="entry name" value="spore_III_AF"/>
    <property type="match status" value="1"/>
</dbReference>
<feature type="transmembrane region" description="Helical" evidence="1">
    <location>
        <begin position="6"/>
        <end position="25"/>
    </location>
</feature>
<dbReference type="EMBL" id="JBHTCO010000019">
    <property type="protein sequence ID" value="MFC7394240.1"/>
    <property type="molecule type" value="Genomic_DNA"/>
</dbReference>
<keyword evidence="3" id="KW-1185">Reference proteome</keyword>
<dbReference type="InterPro" id="IPR014245">
    <property type="entry name" value="Spore_III_AF"/>
</dbReference>
<name>A0ABW2PZW6_9BACL</name>
<evidence type="ECO:0000313" key="2">
    <source>
        <dbReference type="EMBL" id="MFC7394240.1"/>
    </source>
</evidence>
<keyword evidence="1" id="KW-0812">Transmembrane</keyword>
<comment type="caution">
    <text evidence="2">The sequence shown here is derived from an EMBL/GenBank/DDBJ whole genome shotgun (WGS) entry which is preliminary data.</text>
</comment>
<sequence>MSFISNWMTQIILIILFAIILELLLPNDSFQKYVKMVVGLIIIIALLNPIMKLLNVNVDQIITNVSQVGHREDPLKNSIKVKKSEIEQTQDAYIHKQVAVQMKNYVKEALVDRYGLAIRDLNLKLEASKDLNQNQNKIPIKHVDVVVGQANKQQKNQDNKNQIKPVQEVNINVDQNQREHPKINTKENQKIKKVSAFLAKEWDLDPSKITVHMEGGDG</sequence>
<feature type="transmembrane region" description="Helical" evidence="1">
    <location>
        <begin position="37"/>
        <end position="54"/>
    </location>
</feature>
<dbReference type="RefSeq" id="WP_380967378.1">
    <property type="nucleotide sequence ID" value="NZ_JBHTCO010000019.1"/>
</dbReference>
<dbReference type="Pfam" id="PF09581">
    <property type="entry name" value="Spore_III_AF"/>
    <property type="match status" value="1"/>
</dbReference>
<evidence type="ECO:0000256" key="1">
    <source>
        <dbReference type="SAM" id="Phobius"/>
    </source>
</evidence>
<dbReference type="Proteomes" id="UP001596505">
    <property type="component" value="Unassembled WGS sequence"/>
</dbReference>
<protein>
    <submittedName>
        <fullName evidence="2">Stage III sporulation protein AF</fullName>
    </submittedName>
</protein>
<gene>
    <name evidence="2" type="primary">spoIIIAF</name>
    <name evidence="2" type="ORF">ACFQRG_14890</name>
</gene>
<keyword evidence="1" id="KW-0472">Membrane</keyword>
<reference evidence="3" key="1">
    <citation type="journal article" date="2019" name="Int. J. Syst. Evol. Microbiol.">
        <title>The Global Catalogue of Microorganisms (GCM) 10K type strain sequencing project: providing services to taxonomists for standard genome sequencing and annotation.</title>
        <authorList>
            <consortium name="The Broad Institute Genomics Platform"/>
            <consortium name="The Broad Institute Genome Sequencing Center for Infectious Disease"/>
            <person name="Wu L."/>
            <person name="Ma J."/>
        </authorList>
    </citation>
    <scope>NUCLEOTIDE SEQUENCE [LARGE SCALE GENOMIC DNA]</scope>
    <source>
        <strain evidence="3">CGMCC 1.16305</strain>
    </source>
</reference>
<keyword evidence="1" id="KW-1133">Transmembrane helix</keyword>
<proteinExistence type="predicted"/>
<organism evidence="2 3">
    <name type="scientific">Scopulibacillus cellulosilyticus</name>
    <dbReference type="NCBI Taxonomy" id="2665665"/>
    <lineage>
        <taxon>Bacteria</taxon>
        <taxon>Bacillati</taxon>
        <taxon>Bacillota</taxon>
        <taxon>Bacilli</taxon>
        <taxon>Bacillales</taxon>
        <taxon>Sporolactobacillaceae</taxon>
        <taxon>Scopulibacillus</taxon>
    </lineage>
</organism>
<accession>A0ABW2PZW6</accession>
<evidence type="ECO:0000313" key="3">
    <source>
        <dbReference type="Proteomes" id="UP001596505"/>
    </source>
</evidence>